<proteinExistence type="inferred from homology"/>
<dbReference type="GO" id="GO:0031297">
    <property type="term" value="P:replication fork processing"/>
    <property type="evidence" value="ECO:0007669"/>
    <property type="project" value="UniProtKB-UniRule"/>
</dbReference>
<keyword evidence="11" id="KW-1185">Reference proteome</keyword>
<dbReference type="PANTHER" id="PTHR13220">
    <property type="entry name" value="TIMELESS INTERACTING-RELATED"/>
    <property type="match status" value="1"/>
</dbReference>
<dbReference type="InterPro" id="IPR012923">
    <property type="entry name" value="Csm3"/>
</dbReference>
<reference evidence="10 11" key="1">
    <citation type="submission" date="2015-07" db="EMBL/GenBank/DDBJ databases">
        <title>The genome of the fungus Escovopsis weberi, a specialized disease agent of ant agriculture.</title>
        <authorList>
            <person name="de Man T.J."/>
            <person name="Stajich J.E."/>
            <person name="Kubicek C.P."/>
            <person name="Chenthamara K."/>
            <person name="Atanasova L."/>
            <person name="Druzhinina I.S."/>
            <person name="Birnbaum S."/>
            <person name="Barribeau S.M."/>
            <person name="Teiling C."/>
            <person name="Suen G."/>
            <person name="Currie C."/>
            <person name="Gerardo N.M."/>
        </authorList>
    </citation>
    <scope>NUCLEOTIDE SEQUENCE [LARGE SCALE GENOMIC DNA]</scope>
</reference>
<dbReference type="GO" id="GO:0006974">
    <property type="term" value="P:DNA damage response"/>
    <property type="evidence" value="ECO:0007669"/>
    <property type="project" value="UniProtKB-KW"/>
</dbReference>
<dbReference type="Pfam" id="PF07962">
    <property type="entry name" value="Swi3"/>
    <property type="match status" value="1"/>
</dbReference>
<dbReference type="GO" id="GO:0031298">
    <property type="term" value="C:replication fork protection complex"/>
    <property type="evidence" value="ECO:0007669"/>
    <property type="project" value="TreeGrafter"/>
</dbReference>
<keyword evidence="3 7" id="KW-0227">DNA damage</keyword>
<protein>
    <recommendedName>
        <fullName evidence="7">Chromosome segregation in meiosis protein</fullName>
    </recommendedName>
</protein>
<evidence type="ECO:0000256" key="2">
    <source>
        <dbReference type="ARBA" id="ARBA00006075"/>
    </source>
</evidence>
<evidence type="ECO:0000256" key="7">
    <source>
        <dbReference type="RuleBase" id="RU366049"/>
    </source>
</evidence>
<feature type="compositionally biased region" description="Basic and acidic residues" evidence="8">
    <location>
        <begin position="158"/>
        <end position="174"/>
    </location>
</feature>
<evidence type="ECO:0000256" key="1">
    <source>
        <dbReference type="ARBA" id="ARBA00004123"/>
    </source>
</evidence>
<feature type="region of interest" description="Disordered" evidence="8">
    <location>
        <begin position="111"/>
        <end position="298"/>
    </location>
</feature>
<dbReference type="STRING" id="150374.A0A0M8N4H7"/>
<dbReference type="AlphaFoldDB" id="A0A0M8N4H7"/>
<sequence>MAQRHDDLDNYTVDFDDDGDPFASPPPETSRKRKEPDDAGLGIDKEVAVQKRARVPNVKLDDERLTRRQFSDAARLLSFYQLWLDDLFPKARFLDALSMVEKAGHKKKLQAARQEWISQGKPHDDDDDDDNNNNSDHHNNNNNDDDDDDGGLVQAVERPAREMTPARDMRRDVPNDEDLYDATPRASRTMTIPPATATARHGHEHGHDAPDEDDLEALMAEAELLDAPRNRSSAEKPNVADTAAAAADDDDEDLDALIAEAEALDRDRSGGQQVPGGSLGGQDEYADDEDAMREMEGW</sequence>
<evidence type="ECO:0000313" key="10">
    <source>
        <dbReference type="EMBL" id="KOS19780.1"/>
    </source>
</evidence>
<dbReference type="EMBL" id="LGSR01000020">
    <property type="protein sequence ID" value="KOS19780.1"/>
    <property type="molecule type" value="Genomic_DNA"/>
</dbReference>
<evidence type="ECO:0000256" key="6">
    <source>
        <dbReference type="ARBA" id="ARBA00023306"/>
    </source>
</evidence>
<feature type="domain" description="Chromosome segregation in meiosis protein 3" evidence="9">
    <location>
        <begin position="67"/>
        <end position="119"/>
    </location>
</feature>
<keyword evidence="6 7" id="KW-0131">Cell cycle</keyword>
<comment type="function">
    <text evidence="7">Plays an important role in the control of DNA replication and the maintenance of replication fork stability.</text>
</comment>
<dbReference type="GO" id="GO:0003677">
    <property type="term" value="F:DNA binding"/>
    <property type="evidence" value="ECO:0007669"/>
    <property type="project" value="TreeGrafter"/>
</dbReference>
<dbReference type="OrthoDB" id="437078at2759"/>
<organism evidence="10 11">
    <name type="scientific">Escovopsis weberi</name>
    <dbReference type="NCBI Taxonomy" id="150374"/>
    <lineage>
        <taxon>Eukaryota</taxon>
        <taxon>Fungi</taxon>
        <taxon>Dikarya</taxon>
        <taxon>Ascomycota</taxon>
        <taxon>Pezizomycotina</taxon>
        <taxon>Sordariomycetes</taxon>
        <taxon>Hypocreomycetidae</taxon>
        <taxon>Hypocreales</taxon>
        <taxon>Hypocreaceae</taxon>
        <taxon>Escovopsis</taxon>
    </lineage>
</organism>
<dbReference type="PANTHER" id="PTHR13220:SF11">
    <property type="entry name" value="TIMELESS-INTERACTING PROTEIN"/>
    <property type="match status" value="1"/>
</dbReference>
<evidence type="ECO:0000256" key="4">
    <source>
        <dbReference type="ARBA" id="ARBA00022880"/>
    </source>
</evidence>
<keyword evidence="4" id="KW-0236">DNA replication inhibitor</keyword>
<gene>
    <name evidence="10" type="ORF">ESCO_000063</name>
</gene>
<comment type="similarity">
    <text evidence="2 7">Belongs to the CSM3 family.</text>
</comment>
<dbReference type="Proteomes" id="UP000053831">
    <property type="component" value="Unassembled WGS sequence"/>
</dbReference>
<keyword evidence="5 7" id="KW-0539">Nucleus</keyword>
<evidence type="ECO:0000259" key="9">
    <source>
        <dbReference type="Pfam" id="PF07962"/>
    </source>
</evidence>
<dbReference type="InterPro" id="IPR040038">
    <property type="entry name" value="TIPIN/Csm3/Swi3"/>
</dbReference>
<dbReference type="GO" id="GO:0000076">
    <property type="term" value="P:DNA replication checkpoint signaling"/>
    <property type="evidence" value="ECO:0007669"/>
    <property type="project" value="UniProtKB-UniRule"/>
</dbReference>
<feature type="region of interest" description="Disordered" evidence="8">
    <location>
        <begin position="1"/>
        <end position="48"/>
    </location>
</feature>
<name>A0A0M8N4H7_ESCWE</name>
<comment type="caution">
    <text evidence="10">The sequence shown here is derived from an EMBL/GenBank/DDBJ whole genome shotgun (WGS) entry which is preliminary data.</text>
</comment>
<evidence type="ECO:0000256" key="5">
    <source>
        <dbReference type="ARBA" id="ARBA00023242"/>
    </source>
</evidence>
<accession>A0A0M8N4H7</accession>
<evidence type="ECO:0000313" key="11">
    <source>
        <dbReference type="Proteomes" id="UP000053831"/>
    </source>
</evidence>
<evidence type="ECO:0000256" key="3">
    <source>
        <dbReference type="ARBA" id="ARBA00022763"/>
    </source>
</evidence>
<comment type="subcellular location">
    <subcellularLocation>
        <location evidence="1 7">Nucleus</location>
    </subcellularLocation>
</comment>
<dbReference type="GO" id="GO:0043111">
    <property type="term" value="P:replication fork arrest"/>
    <property type="evidence" value="ECO:0007669"/>
    <property type="project" value="TreeGrafter"/>
</dbReference>
<evidence type="ECO:0000256" key="8">
    <source>
        <dbReference type="SAM" id="MobiDB-lite"/>
    </source>
</evidence>